<proteinExistence type="predicted"/>
<dbReference type="EMBL" id="UGTB01000004">
    <property type="protein sequence ID" value="SUB60591.1"/>
    <property type="molecule type" value="Genomic_DNA"/>
</dbReference>
<organism evidence="2 3">
    <name type="scientific">Peptostreptococcus anaerobius</name>
    <dbReference type="NCBI Taxonomy" id="1261"/>
    <lineage>
        <taxon>Bacteria</taxon>
        <taxon>Bacillati</taxon>
        <taxon>Bacillota</taxon>
        <taxon>Clostridia</taxon>
        <taxon>Peptostreptococcales</taxon>
        <taxon>Peptostreptococcaceae</taxon>
        <taxon>Peptostreptococcus</taxon>
    </lineage>
</organism>
<gene>
    <name evidence="2" type="ORF">NCTC11460_00498</name>
</gene>
<feature type="transmembrane region" description="Helical" evidence="1">
    <location>
        <begin position="35"/>
        <end position="52"/>
    </location>
</feature>
<keyword evidence="1" id="KW-0472">Membrane</keyword>
<dbReference type="AlphaFoldDB" id="A0A379CE42"/>
<name>A0A379CE42_9FIRM</name>
<evidence type="ECO:0000256" key="1">
    <source>
        <dbReference type="SAM" id="Phobius"/>
    </source>
</evidence>
<evidence type="ECO:0000313" key="2">
    <source>
        <dbReference type="EMBL" id="SUB60591.1"/>
    </source>
</evidence>
<dbReference type="Proteomes" id="UP000255101">
    <property type="component" value="Unassembled WGS sequence"/>
</dbReference>
<feature type="transmembrane region" description="Helical" evidence="1">
    <location>
        <begin position="116"/>
        <end position="134"/>
    </location>
</feature>
<feature type="transmembrane region" description="Helical" evidence="1">
    <location>
        <begin position="12"/>
        <end position="29"/>
    </location>
</feature>
<feature type="transmembrane region" description="Helical" evidence="1">
    <location>
        <begin position="146"/>
        <end position="174"/>
    </location>
</feature>
<feature type="transmembrane region" description="Helical" evidence="1">
    <location>
        <begin position="57"/>
        <end position="72"/>
    </location>
</feature>
<keyword evidence="1" id="KW-0812">Transmembrane</keyword>
<reference evidence="2 3" key="1">
    <citation type="submission" date="2018-06" db="EMBL/GenBank/DDBJ databases">
        <authorList>
            <consortium name="Pathogen Informatics"/>
            <person name="Doyle S."/>
        </authorList>
    </citation>
    <scope>NUCLEOTIDE SEQUENCE [LARGE SCALE GENOMIC DNA]</scope>
    <source>
        <strain evidence="2 3">NCTC11460</strain>
    </source>
</reference>
<protein>
    <submittedName>
        <fullName evidence="2">Uncharacterized protein</fullName>
    </submittedName>
</protein>
<accession>A0A379CE42</accession>
<sequence length="185" mass="21247">MNKNTTARKLAFCGLLLAFSSIIFILVNIIDTNTIALMVVSSFIILAVIVEIDLRYAGLYFVALSLLCLLLVSNKLRAIVYLSSIGNYGIVKALIESKYKKLTTDSPFKLIFNRQTPIKILYANLVLLLIYFEIRYFVGLVNIKPIYLLGGFLLYQVGFFAYDYMFSMAIEFYYQKIKSRIKFFN</sequence>
<dbReference type="RefSeq" id="WP_002845035.1">
    <property type="nucleotide sequence ID" value="NZ_CAXUJS010000003.1"/>
</dbReference>
<keyword evidence="1" id="KW-1133">Transmembrane helix</keyword>
<evidence type="ECO:0000313" key="3">
    <source>
        <dbReference type="Proteomes" id="UP000255101"/>
    </source>
</evidence>